<evidence type="ECO:0000313" key="6">
    <source>
        <dbReference type="Proteomes" id="UP001477672"/>
    </source>
</evidence>
<keyword evidence="6" id="KW-1185">Reference proteome</keyword>
<dbReference type="CDD" id="cd02208">
    <property type="entry name" value="cupin_RmlC-like"/>
    <property type="match status" value="1"/>
</dbReference>
<dbReference type="InterPro" id="IPR009057">
    <property type="entry name" value="Homeodomain-like_sf"/>
</dbReference>
<dbReference type="SUPFAM" id="SSF51215">
    <property type="entry name" value="Regulatory protein AraC"/>
    <property type="match status" value="1"/>
</dbReference>
<keyword evidence="1" id="KW-0805">Transcription regulation</keyword>
<dbReference type="Proteomes" id="UP001477672">
    <property type="component" value="Unassembled WGS sequence"/>
</dbReference>
<dbReference type="SMART" id="SM00342">
    <property type="entry name" value="HTH_ARAC"/>
    <property type="match status" value="1"/>
</dbReference>
<dbReference type="PROSITE" id="PS01124">
    <property type="entry name" value="HTH_ARAC_FAMILY_2"/>
    <property type="match status" value="1"/>
</dbReference>
<dbReference type="InterPro" id="IPR037923">
    <property type="entry name" value="HTH-like"/>
</dbReference>
<accession>A0ABV1GDX2</accession>
<reference evidence="5 6" key="1">
    <citation type="submission" date="2024-03" db="EMBL/GenBank/DDBJ databases">
        <title>Human intestinal bacterial collection.</title>
        <authorList>
            <person name="Pauvert C."/>
            <person name="Hitch T.C.A."/>
            <person name="Clavel T."/>
        </authorList>
    </citation>
    <scope>NUCLEOTIDE SEQUENCE [LARGE SCALE GENOMIC DNA]</scope>
    <source>
        <strain evidence="5 6">CLA-JM-H11</strain>
    </source>
</reference>
<dbReference type="Gene3D" id="1.10.10.60">
    <property type="entry name" value="Homeodomain-like"/>
    <property type="match status" value="2"/>
</dbReference>
<evidence type="ECO:0000259" key="4">
    <source>
        <dbReference type="PROSITE" id="PS01124"/>
    </source>
</evidence>
<dbReference type="SUPFAM" id="SSF46689">
    <property type="entry name" value="Homeodomain-like"/>
    <property type="match status" value="2"/>
</dbReference>
<dbReference type="Pfam" id="PF02311">
    <property type="entry name" value="AraC_binding"/>
    <property type="match status" value="1"/>
</dbReference>
<name>A0ABV1GDX2_9FIRM</name>
<keyword evidence="3" id="KW-0804">Transcription</keyword>
<dbReference type="InterPro" id="IPR018060">
    <property type="entry name" value="HTH_AraC"/>
</dbReference>
<dbReference type="InterPro" id="IPR014710">
    <property type="entry name" value="RmlC-like_jellyroll"/>
</dbReference>
<keyword evidence="2" id="KW-0238">DNA-binding</keyword>
<dbReference type="Pfam" id="PF12833">
    <property type="entry name" value="HTH_18"/>
    <property type="match status" value="1"/>
</dbReference>
<evidence type="ECO:0000256" key="3">
    <source>
        <dbReference type="ARBA" id="ARBA00023163"/>
    </source>
</evidence>
<dbReference type="InterPro" id="IPR003313">
    <property type="entry name" value="AraC-bd"/>
</dbReference>
<feature type="domain" description="HTH araC/xylS-type" evidence="4">
    <location>
        <begin position="170"/>
        <end position="269"/>
    </location>
</feature>
<dbReference type="EMBL" id="JBBMFA010000074">
    <property type="protein sequence ID" value="MEQ2519959.1"/>
    <property type="molecule type" value="Genomic_DNA"/>
</dbReference>
<comment type="caution">
    <text evidence="5">The sequence shown here is derived from an EMBL/GenBank/DDBJ whole genome shotgun (WGS) entry which is preliminary data.</text>
</comment>
<protein>
    <submittedName>
        <fullName evidence="5">Helix-turn-helix domain-containing protein</fullName>
    </submittedName>
</protein>
<dbReference type="Gene3D" id="2.60.120.10">
    <property type="entry name" value="Jelly Rolls"/>
    <property type="match status" value="1"/>
</dbReference>
<organism evidence="5 6">
    <name type="scientific">Ruthenibacterium intestinale</name>
    <dbReference type="NCBI Taxonomy" id="3133163"/>
    <lineage>
        <taxon>Bacteria</taxon>
        <taxon>Bacillati</taxon>
        <taxon>Bacillota</taxon>
        <taxon>Clostridia</taxon>
        <taxon>Eubacteriales</taxon>
        <taxon>Oscillospiraceae</taxon>
        <taxon>Ruthenibacterium</taxon>
    </lineage>
</organism>
<dbReference type="RefSeq" id="WP_349215388.1">
    <property type="nucleotide sequence ID" value="NZ_JBBMFA010000074.1"/>
</dbReference>
<evidence type="ECO:0000256" key="2">
    <source>
        <dbReference type="ARBA" id="ARBA00023125"/>
    </source>
</evidence>
<proteinExistence type="predicted"/>
<evidence type="ECO:0000313" key="5">
    <source>
        <dbReference type="EMBL" id="MEQ2519959.1"/>
    </source>
</evidence>
<dbReference type="PANTHER" id="PTHR43280:SF28">
    <property type="entry name" value="HTH-TYPE TRANSCRIPTIONAL ACTIVATOR RHAS"/>
    <property type="match status" value="1"/>
</dbReference>
<sequence length="272" mass="32019">MEESLIYVDHMEFRQTSNMFQVHTHFQYELYFQLIGSRIYCFDQEKFTLHQGDVILIPPEVRHRTISSEEIYSERLLVNWDFAFLQSLGSRLAQLHLFQSKAPYLRFSLCGEQRAALRKLLFTLLEEYKNQSPTSLLHMETLLAESLLLLESVYRNSRNPAISDHHQLVSSVCEYIQNHYVENITLASLAKVFYVNEYTLSRNFNRITRLSIPQYTNLVRLSNAKEMLSSPEKCSLLQIALQSGFNSASHFDKIFRSVEHMSPREYRNLIFK</sequence>
<dbReference type="PANTHER" id="PTHR43280">
    <property type="entry name" value="ARAC-FAMILY TRANSCRIPTIONAL REGULATOR"/>
    <property type="match status" value="1"/>
</dbReference>
<evidence type="ECO:0000256" key="1">
    <source>
        <dbReference type="ARBA" id="ARBA00023015"/>
    </source>
</evidence>
<gene>
    <name evidence="5" type="ORF">WMO24_05880</name>
</gene>